<feature type="compositionally biased region" description="Basic and acidic residues" evidence="1">
    <location>
        <begin position="109"/>
        <end position="119"/>
    </location>
</feature>
<reference evidence="2 3" key="1">
    <citation type="submission" date="2019-03" db="EMBL/GenBank/DDBJ databases">
        <title>First draft genome of Liparis tanakae, snailfish: a comprehensive survey of snailfish specific genes.</title>
        <authorList>
            <person name="Kim W."/>
            <person name="Song I."/>
            <person name="Jeong J.-H."/>
            <person name="Kim D."/>
            <person name="Kim S."/>
            <person name="Ryu S."/>
            <person name="Song J.Y."/>
            <person name="Lee S.K."/>
        </authorList>
    </citation>
    <scope>NUCLEOTIDE SEQUENCE [LARGE SCALE GENOMIC DNA]</scope>
    <source>
        <tissue evidence="2">Muscle</tissue>
    </source>
</reference>
<proteinExistence type="predicted"/>
<evidence type="ECO:0000256" key="1">
    <source>
        <dbReference type="SAM" id="MobiDB-lite"/>
    </source>
</evidence>
<organism evidence="2 3">
    <name type="scientific">Liparis tanakae</name>
    <name type="common">Tanaka's snailfish</name>
    <dbReference type="NCBI Taxonomy" id="230148"/>
    <lineage>
        <taxon>Eukaryota</taxon>
        <taxon>Metazoa</taxon>
        <taxon>Chordata</taxon>
        <taxon>Craniata</taxon>
        <taxon>Vertebrata</taxon>
        <taxon>Euteleostomi</taxon>
        <taxon>Actinopterygii</taxon>
        <taxon>Neopterygii</taxon>
        <taxon>Teleostei</taxon>
        <taxon>Neoteleostei</taxon>
        <taxon>Acanthomorphata</taxon>
        <taxon>Eupercaria</taxon>
        <taxon>Perciformes</taxon>
        <taxon>Cottioidei</taxon>
        <taxon>Cottales</taxon>
        <taxon>Liparidae</taxon>
        <taxon>Liparis</taxon>
    </lineage>
</organism>
<keyword evidence="3" id="KW-1185">Reference proteome</keyword>
<gene>
    <name evidence="2" type="ORF">EYF80_064285</name>
</gene>
<dbReference type="EMBL" id="SRLO01012161">
    <property type="protein sequence ID" value="TNN25583.1"/>
    <property type="molecule type" value="Genomic_DNA"/>
</dbReference>
<feature type="region of interest" description="Disordered" evidence="1">
    <location>
        <begin position="67"/>
        <end position="125"/>
    </location>
</feature>
<evidence type="ECO:0000313" key="3">
    <source>
        <dbReference type="Proteomes" id="UP000314294"/>
    </source>
</evidence>
<name>A0A4Z2EA40_9TELE</name>
<dbReference type="Proteomes" id="UP000314294">
    <property type="component" value="Unassembled WGS sequence"/>
</dbReference>
<evidence type="ECO:0000313" key="2">
    <source>
        <dbReference type="EMBL" id="TNN25583.1"/>
    </source>
</evidence>
<protein>
    <submittedName>
        <fullName evidence="2">Uncharacterized protein</fullName>
    </submittedName>
</protein>
<dbReference type="AlphaFoldDB" id="A0A4Z2EA40"/>
<comment type="caution">
    <text evidence="2">The sequence shown here is derived from an EMBL/GenBank/DDBJ whole genome shotgun (WGS) entry which is preliminary data.</text>
</comment>
<accession>A0A4Z2EA40</accession>
<sequence length="125" mass="14374">MVKNNESSFYCNTVCSITAALHCKPTLLGDFPSAVPFVLTLDLNESRATHRTVKAGVLSWRFYVERTRSRQDREERRGEERRGEERRDDKQEHDILTGPGCVRRTAGLLKDHGPKEKRCCQRNAL</sequence>
<feature type="compositionally biased region" description="Basic and acidic residues" evidence="1">
    <location>
        <begin position="67"/>
        <end position="95"/>
    </location>
</feature>